<keyword evidence="3 5" id="KW-0964">Secreted</keyword>
<dbReference type="AlphaFoldDB" id="A0A8T1GV36"/>
<dbReference type="EMBL" id="RCMI01006013">
    <property type="protein sequence ID" value="KAG2855773.1"/>
    <property type="molecule type" value="Genomic_DNA"/>
</dbReference>
<name>A0A8T1GV36_9STRA</name>
<reference evidence="7" key="1">
    <citation type="submission" date="2018-05" db="EMBL/GenBank/DDBJ databases">
        <title>Effector identification in a new, highly contiguous assembly of the strawberry crown rot pathogen Phytophthora cactorum.</title>
        <authorList>
            <person name="Armitage A.D."/>
            <person name="Nellist C.F."/>
            <person name="Bates H."/>
            <person name="Vickerstaff R.J."/>
            <person name="Harrison R.J."/>
        </authorList>
    </citation>
    <scope>NUCLEOTIDE SEQUENCE</scope>
    <source>
        <strain evidence="6">4032</strain>
        <strain evidence="7">P421</strain>
    </source>
</reference>
<protein>
    <recommendedName>
        <fullName evidence="5">RxLR effector protein</fullName>
    </recommendedName>
</protein>
<dbReference type="GO" id="GO:0005576">
    <property type="term" value="C:extracellular region"/>
    <property type="evidence" value="ECO:0007669"/>
    <property type="project" value="UniProtKB-SubCell"/>
</dbReference>
<evidence type="ECO:0000313" key="8">
    <source>
        <dbReference type="Proteomes" id="UP000760860"/>
    </source>
</evidence>
<comment type="domain">
    <text evidence="5">The RxLR-dEER motif acts to carry the protein into the host cell cytoplasm through binding to cell surface phosphatidylinositol-3-phosphate.</text>
</comment>
<dbReference type="InterPro" id="IPR031825">
    <property type="entry name" value="RXLR"/>
</dbReference>
<gene>
    <name evidence="6" type="ORF">PC115_g25878</name>
    <name evidence="7" type="ORF">PC129_g25045</name>
</gene>
<keyword evidence="4 5" id="KW-0732">Signal</keyword>
<evidence type="ECO:0000256" key="3">
    <source>
        <dbReference type="ARBA" id="ARBA00022525"/>
    </source>
</evidence>
<comment type="similarity">
    <text evidence="2 5">Belongs to the RxLR effector family.</text>
</comment>
<dbReference type="Pfam" id="PF16810">
    <property type="entry name" value="RXLR"/>
    <property type="match status" value="1"/>
</dbReference>
<evidence type="ECO:0000256" key="1">
    <source>
        <dbReference type="ARBA" id="ARBA00004613"/>
    </source>
</evidence>
<comment type="subcellular location">
    <subcellularLocation>
        <location evidence="1 5">Secreted</location>
    </subcellularLocation>
</comment>
<evidence type="ECO:0000313" key="7">
    <source>
        <dbReference type="EMBL" id="KAG3192525.1"/>
    </source>
</evidence>
<dbReference type="Proteomes" id="UP000760860">
    <property type="component" value="Unassembled WGS sequence"/>
</dbReference>
<evidence type="ECO:0000256" key="5">
    <source>
        <dbReference type="RuleBase" id="RU367124"/>
    </source>
</evidence>
<comment type="function">
    <text evidence="5">Effector that suppresses plant defense responses during pathogen infection.</text>
</comment>
<feature type="non-terminal residue" evidence="7">
    <location>
        <position position="122"/>
    </location>
</feature>
<feature type="chain" id="PRO_5035955242" description="RxLR effector protein" evidence="5">
    <location>
        <begin position="20"/>
        <end position="122"/>
    </location>
</feature>
<sequence>MRQAFVALVLVIVLQATCGATSHDSINQFQSPKVAVSKNNAVRSLRVRGTDAVEEERAINFKNLFDIKKWVGLKGPAKDAPPFAMQTIKAMLRDKAYRSTMFKQWDLYKLDEIPAKIGAENM</sequence>
<evidence type="ECO:0000313" key="6">
    <source>
        <dbReference type="EMBL" id="KAG2855773.1"/>
    </source>
</evidence>
<comment type="caution">
    <text evidence="7">The sequence shown here is derived from an EMBL/GenBank/DDBJ whole genome shotgun (WGS) entry which is preliminary data.</text>
</comment>
<accession>A0A8T1GV36</accession>
<evidence type="ECO:0000256" key="4">
    <source>
        <dbReference type="ARBA" id="ARBA00022729"/>
    </source>
</evidence>
<evidence type="ECO:0000256" key="2">
    <source>
        <dbReference type="ARBA" id="ARBA00010400"/>
    </source>
</evidence>
<dbReference type="VEuPathDB" id="FungiDB:PC110_g21928"/>
<proteinExistence type="inferred from homology"/>
<dbReference type="Proteomes" id="UP000774804">
    <property type="component" value="Unassembled WGS sequence"/>
</dbReference>
<organism evidence="7 8">
    <name type="scientific">Phytophthora cactorum</name>
    <dbReference type="NCBI Taxonomy" id="29920"/>
    <lineage>
        <taxon>Eukaryota</taxon>
        <taxon>Sar</taxon>
        <taxon>Stramenopiles</taxon>
        <taxon>Oomycota</taxon>
        <taxon>Peronosporomycetes</taxon>
        <taxon>Peronosporales</taxon>
        <taxon>Peronosporaceae</taxon>
        <taxon>Phytophthora</taxon>
    </lineage>
</organism>
<dbReference type="EMBL" id="RCMV01004831">
    <property type="protein sequence ID" value="KAG3192525.1"/>
    <property type="molecule type" value="Genomic_DNA"/>
</dbReference>
<feature type="signal peptide" evidence="5">
    <location>
        <begin position="1"/>
        <end position="19"/>
    </location>
</feature>